<feature type="region of interest" description="Disordered" evidence="1">
    <location>
        <begin position="1"/>
        <end position="108"/>
    </location>
</feature>
<sequence>MSSHQVHQPQALRPATPTGAHLARPSSKPNSRPGTPSRRAGTPSRVVVNMADEFMKHPPNNLNLADPREQDRASDLIGARNTEPVNNEPPSEEEMRRVQEMANRLNKS</sequence>
<organism evidence="2 3">
    <name type="scientific">Microbotryum saponariae</name>
    <dbReference type="NCBI Taxonomy" id="289078"/>
    <lineage>
        <taxon>Eukaryota</taxon>
        <taxon>Fungi</taxon>
        <taxon>Dikarya</taxon>
        <taxon>Basidiomycota</taxon>
        <taxon>Pucciniomycotina</taxon>
        <taxon>Microbotryomycetes</taxon>
        <taxon>Microbotryales</taxon>
        <taxon>Microbotryaceae</taxon>
        <taxon>Microbotryum</taxon>
    </lineage>
</organism>
<dbReference type="EMBL" id="FMWP01000014">
    <property type="protein sequence ID" value="SCZ90700.1"/>
    <property type="molecule type" value="Genomic_DNA"/>
</dbReference>
<evidence type="ECO:0000313" key="2">
    <source>
        <dbReference type="EMBL" id="SCZ90700.1"/>
    </source>
</evidence>
<reference evidence="3" key="1">
    <citation type="submission" date="2016-10" db="EMBL/GenBank/DDBJ databases">
        <authorList>
            <person name="Jeantristanb JTB J.-T."/>
            <person name="Ricardo R."/>
        </authorList>
    </citation>
    <scope>NUCLEOTIDE SEQUENCE [LARGE SCALE GENOMIC DNA]</scope>
</reference>
<dbReference type="Proteomes" id="UP000249723">
    <property type="component" value="Unassembled WGS sequence"/>
</dbReference>
<name>A0A2X0KRK0_9BASI</name>
<accession>A0A2X0KRK0</accession>
<evidence type="ECO:0000313" key="3">
    <source>
        <dbReference type="Proteomes" id="UP000249723"/>
    </source>
</evidence>
<dbReference type="OrthoDB" id="2520794at2759"/>
<evidence type="ECO:0000256" key="1">
    <source>
        <dbReference type="SAM" id="MobiDB-lite"/>
    </source>
</evidence>
<dbReference type="AlphaFoldDB" id="A0A2X0KRK0"/>
<keyword evidence="3" id="KW-1185">Reference proteome</keyword>
<proteinExistence type="predicted"/>
<gene>
    <name evidence="2" type="ORF">BZ3500_MVSOF-1268-A1-R1_CHR1-3G02163</name>
</gene>
<protein>
    <submittedName>
        <fullName evidence="2">BZ3500_MvSof-1268-A1-R1_Chr1-3g02163 protein</fullName>
    </submittedName>
</protein>